<feature type="domain" description="Glycosyltransferase 2-like" evidence="6">
    <location>
        <begin position="197"/>
        <end position="266"/>
    </location>
</feature>
<dbReference type="Pfam" id="PF00534">
    <property type="entry name" value="Glycos_transf_1"/>
    <property type="match status" value="1"/>
</dbReference>
<gene>
    <name evidence="7" type="ORF">ACFSUQ_04570</name>
</gene>
<evidence type="ECO:0000259" key="5">
    <source>
        <dbReference type="Pfam" id="PF13439"/>
    </source>
</evidence>
<evidence type="ECO:0000259" key="6">
    <source>
        <dbReference type="Pfam" id="PF13632"/>
    </source>
</evidence>
<dbReference type="Pfam" id="PF00535">
    <property type="entry name" value="Glycos_transf_2"/>
    <property type="match status" value="1"/>
</dbReference>
<feature type="domain" description="Glycosyltransferase subfamily 4-like N-terminal" evidence="5">
    <location>
        <begin position="374"/>
        <end position="536"/>
    </location>
</feature>
<feature type="domain" description="Glycosyl transferase family 1" evidence="3">
    <location>
        <begin position="556"/>
        <end position="717"/>
    </location>
</feature>
<dbReference type="InterPro" id="IPR028098">
    <property type="entry name" value="Glyco_trans_4-like_N"/>
</dbReference>
<comment type="caution">
    <text evidence="7">The sequence shown here is derived from an EMBL/GenBank/DDBJ whole genome shotgun (WGS) entry which is preliminary data.</text>
</comment>
<accession>A0ABW5RI29</accession>
<organism evidence="7 8">
    <name type="scientific">Gulosibacter bifidus</name>
    <dbReference type="NCBI Taxonomy" id="272239"/>
    <lineage>
        <taxon>Bacteria</taxon>
        <taxon>Bacillati</taxon>
        <taxon>Actinomycetota</taxon>
        <taxon>Actinomycetes</taxon>
        <taxon>Micrococcales</taxon>
        <taxon>Microbacteriaceae</taxon>
        <taxon>Gulosibacter</taxon>
    </lineage>
</organism>
<dbReference type="Pfam" id="PF13439">
    <property type="entry name" value="Glyco_transf_4"/>
    <property type="match status" value="1"/>
</dbReference>
<sequence length="741" mass="79575">MLNSSAGRMPTPPQIDTIAAIVVTWNGGDEAVAAVRSLLAQDTANRALTVVVVDNHSSDDTLDRIRTDAPGAVIVSLSENRGYGAAANAGMRAAAADAYVICNQDAEYQPGFVTALADALDRYPAAGAATAQVRLAGTFVPADETDADAYTAHDGARWRRADHGLELLNSTGNQISRSGNGRDRGWLAPVGAEFDTRVFGFHGGAAMLRAEAVVPLGGFDERYFMYYEDTDLSFRLRRAGWQIVYAPEAVSVHQHASSSGTTSTRFVRWNTRNRIWCARRNGPASMQIAAITRTAIGAKLGLLKSLTMRGAGAADARALAVARVRGLLDGCGRLPQWAQEPIRPDAASQASATVNAEVTDRILCDFTSLPPKLGGVGRYLEGLATGLAELEAVPMLVVRPEHEAHFRALVPHASIVLAPNWIGKRGLRFVWEQIGLPQLARRVGATTIHSPHYTFPLAPFARGLRRVVTVHDATFFSDPDAHSTLKRVFFQAWIRAGVRADVQLIAPSRATADEVTKYAGAPRRDIVVAYHGVDREVFREPTADELAEFRTAHDLGDAPWIAFLGTIEPRKRVGELIRAHRELCAEYGWRDAEAPLLLISGQRGWDTDAAAELDAAASDASRRVRELGYLPLDELRVLLGGSEAVVYASIAEGFGLPVLEAMASGAAVVTTRLSALPEVGGDAVRYVEPNAASIAGALQELLANDQLRADYARAGAERAAGFTWAACAATHLEAYRAALAR</sequence>
<proteinExistence type="predicted"/>
<dbReference type="Pfam" id="PF13632">
    <property type="entry name" value="Glyco_trans_2_3"/>
    <property type="match status" value="1"/>
</dbReference>
<feature type="domain" description="Glycosyltransferase 2-like" evidence="4">
    <location>
        <begin position="21"/>
        <end position="131"/>
    </location>
</feature>
<dbReference type="Gene3D" id="3.40.50.2000">
    <property type="entry name" value="Glycogen Phosphorylase B"/>
    <property type="match status" value="2"/>
</dbReference>
<dbReference type="InterPro" id="IPR001296">
    <property type="entry name" value="Glyco_trans_1"/>
</dbReference>
<dbReference type="RefSeq" id="WP_390280054.1">
    <property type="nucleotide sequence ID" value="NZ_JBHUNF010000002.1"/>
</dbReference>
<name>A0ABW5RI29_9MICO</name>
<dbReference type="InterPro" id="IPR029044">
    <property type="entry name" value="Nucleotide-diphossugar_trans"/>
</dbReference>
<dbReference type="GO" id="GO:0016757">
    <property type="term" value="F:glycosyltransferase activity"/>
    <property type="evidence" value="ECO:0007669"/>
    <property type="project" value="UniProtKB-KW"/>
</dbReference>
<dbReference type="PANTHER" id="PTHR46401">
    <property type="entry name" value="GLYCOSYLTRANSFERASE WBBK-RELATED"/>
    <property type="match status" value="1"/>
</dbReference>
<evidence type="ECO:0000313" key="7">
    <source>
        <dbReference type="EMBL" id="MFD2674573.1"/>
    </source>
</evidence>
<dbReference type="InterPro" id="IPR001173">
    <property type="entry name" value="Glyco_trans_2-like"/>
</dbReference>
<evidence type="ECO:0000256" key="2">
    <source>
        <dbReference type="ARBA" id="ARBA00022679"/>
    </source>
</evidence>
<evidence type="ECO:0000259" key="4">
    <source>
        <dbReference type="Pfam" id="PF00535"/>
    </source>
</evidence>
<evidence type="ECO:0000259" key="3">
    <source>
        <dbReference type="Pfam" id="PF00534"/>
    </source>
</evidence>
<keyword evidence="8" id="KW-1185">Reference proteome</keyword>
<evidence type="ECO:0000256" key="1">
    <source>
        <dbReference type="ARBA" id="ARBA00022676"/>
    </source>
</evidence>
<keyword evidence="2 7" id="KW-0808">Transferase</keyword>
<evidence type="ECO:0000313" key="8">
    <source>
        <dbReference type="Proteomes" id="UP001597453"/>
    </source>
</evidence>
<dbReference type="SUPFAM" id="SSF53448">
    <property type="entry name" value="Nucleotide-diphospho-sugar transferases"/>
    <property type="match status" value="1"/>
</dbReference>
<dbReference type="SUPFAM" id="SSF53756">
    <property type="entry name" value="UDP-Glycosyltransferase/glycogen phosphorylase"/>
    <property type="match status" value="1"/>
</dbReference>
<keyword evidence="1 7" id="KW-0328">Glycosyltransferase</keyword>
<dbReference type="Proteomes" id="UP001597453">
    <property type="component" value="Unassembled WGS sequence"/>
</dbReference>
<dbReference type="EMBL" id="JBHUNF010000002">
    <property type="protein sequence ID" value="MFD2674573.1"/>
    <property type="molecule type" value="Genomic_DNA"/>
</dbReference>
<dbReference type="Gene3D" id="3.90.550.10">
    <property type="entry name" value="Spore Coat Polysaccharide Biosynthesis Protein SpsA, Chain A"/>
    <property type="match status" value="1"/>
</dbReference>
<reference evidence="8" key="1">
    <citation type="journal article" date="2019" name="Int. J. Syst. Evol. Microbiol.">
        <title>The Global Catalogue of Microorganisms (GCM) 10K type strain sequencing project: providing services to taxonomists for standard genome sequencing and annotation.</title>
        <authorList>
            <consortium name="The Broad Institute Genomics Platform"/>
            <consortium name="The Broad Institute Genome Sequencing Center for Infectious Disease"/>
            <person name="Wu L."/>
            <person name="Ma J."/>
        </authorList>
    </citation>
    <scope>NUCLEOTIDE SEQUENCE [LARGE SCALE GENOMIC DNA]</scope>
    <source>
        <strain evidence="8">TISTR 1511</strain>
    </source>
</reference>
<dbReference type="CDD" id="cd03809">
    <property type="entry name" value="GT4_MtfB-like"/>
    <property type="match status" value="1"/>
</dbReference>
<dbReference type="PANTHER" id="PTHR46401:SF2">
    <property type="entry name" value="GLYCOSYLTRANSFERASE WBBK-RELATED"/>
    <property type="match status" value="1"/>
</dbReference>
<protein>
    <submittedName>
        <fullName evidence="7">Glycosyltransferase</fullName>
        <ecNumber evidence="7">2.4.-.-</ecNumber>
    </submittedName>
</protein>
<dbReference type="EC" id="2.4.-.-" evidence="7"/>